<dbReference type="Gene3D" id="2.60.40.10">
    <property type="entry name" value="Immunoglobulins"/>
    <property type="match status" value="1"/>
</dbReference>
<evidence type="ECO:0000256" key="9">
    <source>
        <dbReference type="ARBA" id="ARBA00023180"/>
    </source>
</evidence>
<evidence type="ECO:0000256" key="6">
    <source>
        <dbReference type="ARBA" id="ARBA00022989"/>
    </source>
</evidence>
<keyword evidence="6 11" id="KW-1133">Transmembrane helix</keyword>
<accession>A0A5F8G3H9</accession>
<dbReference type="GO" id="GO:0005886">
    <property type="term" value="C:plasma membrane"/>
    <property type="evidence" value="ECO:0007669"/>
    <property type="project" value="UniProtKB-SubCell"/>
</dbReference>
<protein>
    <submittedName>
        <fullName evidence="12">Leukocyte immunoglobulin-like receptor subfamily A member 2</fullName>
    </submittedName>
</protein>
<keyword evidence="13" id="KW-1185">Reference proteome</keyword>
<dbReference type="FunFam" id="2.60.40.10:FF:000049">
    <property type="entry name" value="Leukocyte immunoglobulin-like receptor subfamily B member 1"/>
    <property type="match status" value="1"/>
</dbReference>
<keyword evidence="3 11" id="KW-0812">Transmembrane</keyword>
<organism evidence="12 13">
    <name type="scientific">Monodelphis domestica</name>
    <name type="common">Gray short-tailed opossum</name>
    <dbReference type="NCBI Taxonomy" id="13616"/>
    <lineage>
        <taxon>Eukaryota</taxon>
        <taxon>Metazoa</taxon>
        <taxon>Chordata</taxon>
        <taxon>Craniata</taxon>
        <taxon>Vertebrata</taxon>
        <taxon>Euteleostomi</taxon>
        <taxon>Mammalia</taxon>
        <taxon>Metatheria</taxon>
        <taxon>Didelphimorphia</taxon>
        <taxon>Didelphidae</taxon>
        <taxon>Monodelphis</taxon>
    </lineage>
</organism>
<reference evidence="12" key="2">
    <citation type="submission" date="2025-08" db="UniProtKB">
        <authorList>
            <consortium name="Ensembl"/>
        </authorList>
    </citation>
    <scope>IDENTIFICATION</scope>
</reference>
<evidence type="ECO:0000256" key="11">
    <source>
        <dbReference type="SAM" id="Phobius"/>
    </source>
</evidence>
<comment type="subcellular location">
    <subcellularLocation>
        <location evidence="1">Cell membrane</location>
        <topology evidence="1">Single-pass membrane protein</topology>
    </subcellularLocation>
</comment>
<reference evidence="12 13" key="1">
    <citation type="journal article" date="2007" name="Nature">
        <title>Genome of the marsupial Monodelphis domestica reveals innovation in non-coding sequences.</title>
        <authorList>
            <person name="Mikkelsen T.S."/>
            <person name="Wakefield M.J."/>
            <person name="Aken B."/>
            <person name="Amemiya C.T."/>
            <person name="Chang J.L."/>
            <person name="Duke S."/>
            <person name="Garber M."/>
            <person name="Gentles A.J."/>
            <person name="Goodstadt L."/>
            <person name="Heger A."/>
            <person name="Jurka J."/>
            <person name="Kamal M."/>
            <person name="Mauceli E."/>
            <person name="Searle S.M."/>
            <person name="Sharpe T."/>
            <person name="Baker M.L."/>
            <person name="Batzer M.A."/>
            <person name="Benos P.V."/>
            <person name="Belov K."/>
            <person name="Clamp M."/>
            <person name="Cook A."/>
            <person name="Cuff J."/>
            <person name="Das R."/>
            <person name="Davidow L."/>
            <person name="Deakin J.E."/>
            <person name="Fazzari M.J."/>
            <person name="Glass J.L."/>
            <person name="Grabherr M."/>
            <person name="Greally J.M."/>
            <person name="Gu W."/>
            <person name="Hore T.A."/>
            <person name="Huttley G.A."/>
            <person name="Kleber M."/>
            <person name="Jirtle R.L."/>
            <person name="Koina E."/>
            <person name="Lee J.T."/>
            <person name="Mahony S."/>
            <person name="Marra M.A."/>
            <person name="Miller R.D."/>
            <person name="Nicholls R.D."/>
            <person name="Oda M."/>
            <person name="Papenfuss A.T."/>
            <person name="Parra Z.E."/>
            <person name="Pollock D.D."/>
            <person name="Ray D.A."/>
            <person name="Schein J.E."/>
            <person name="Speed T.P."/>
            <person name="Thompson K."/>
            <person name="VandeBerg J.L."/>
            <person name="Wade C.M."/>
            <person name="Walker J.A."/>
            <person name="Waters P.D."/>
            <person name="Webber C."/>
            <person name="Weidman J.R."/>
            <person name="Xie X."/>
            <person name="Zody M.C."/>
            <person name="Baldwin J."/>
            <person name="Abdouelleil A."/>
            <person name="Abdulkadir J."/>
            <person name="Abebe A."/>
            <person name="Abera B."/>
            <person name="Abreu J."/>
            <person name="Acer S.C."/>
            <person name="Aftuck L."/>
            <person name="Alexander A."/>
            <person name="An P."/>
            <person name="Anderson E."/>
            <person name="Anderson S."/>
            <person name="Arachi H."/>
            <person name="Azer M."/>
            <person name="Bachantsang P."/>
            <person name="Barry A."/>
            <person name="Bayul T."/>
            <person name="Berlin A."/>
            <person name="Bessette D."/>
            <person name="Bloom T."/>
            <person name="Bloom T."/>
            <person name="Boguslavskiy L."/>
            <person name="Bonnet C."/>
            <person name="Boukhgalter B."/>
            <person name="Bourzgui I."/>
            <person name="Brown A."/>
            <person name="Cahill P."/>
            <person name="Channer S."/>
            <person name="Cheshatsang Y."/>
            <person name="Chuda L."/>
            <person name="Citroen M."/>
            <person name="Collymore A."/>
            <person name="Cooke P."/>
            <person name="Costello M."/>
            <person name="D'Aco K."/>
            <person name="Daza R."/>
            <person name="De Haan G."/>
            <person name="DeGray S."/>
            <person name="DeMaso C."/>
            <person name="Dhargay N."/>
            <person name="Dooley K."/>
            <person name="Dooley E."/>
            <person name="Doricent M."/>
            <person name="Dorje P."/>
            <person name="Dorjee K."/>
            <person name="Dupes A."/>
            <person name="Elong R."/>
            <person name="Falk J."/>
            <person name="Farina A."/>
            <person name="Faro S."/>
            <person name="Ferguson D."/>
            <person name="Fisher S."/>
            <person name="Foley C.D."/>
            <person name="Franke A."/>
            <person name="Friedrich D."/>
            <person name="Gadbois L."/>
            <person name="Gearin G."/>
            <person name="Gearin C.R."/>
            <person name="Giannoukos G."/>
            <person name="Goode T."/>
            <person name="Graham J."/>
            <person name="Grandbois E."/>
            <person name="Grewal S."/>
            <person name="Gyaltsen K."/>
            <person name="Hafez N."/>
            <person name="Hagos B."/>
            <person name="Hall J."/>
            <person name="Henson C."/>
            <person name="Hollinger A."/>
            <person name="Honan T."/>
            <person name="Huard M.D."/>
            <person name="Hughes L."/>
            <person name="Hurhula B."/>
            <person name="Husby M.E."/>
            <person name="Kamat A."/>
            <person name="Kanga B."/>
            <person name="Kashin S."/>
            <person name="Khazanovich D."/>
            <person name="Kisner P."/>
            <person name="Lance K."/>
            <person name="Lara M."/>
            <person name="Lee W."/>
            <person name="Lennon N."/>
            <person name="Letendre F."/>
            <person name="LeVine R."/>
            <person name="Lipovsky A."/>
            <person name="Liu X."/>
            <person name="Liu J."/>
            <person name="Liu S."/>
            <person name="Lokyitsang T."/>
            <person name="Lokyitsang Y."/>
            <person name="Lubonja R."/>
            <person name="Lui A."/>
            <person name="MacDonald P."/>
            <person name="Magnisalis V."/>
            <person name="Maru K."/>
            <person name="Matthews C."/>
            <person name="McCusker W."/>
            <person name="McDonough S."/>
            <person name="Mehta T."/>
            <person name="Meldrim J."/>
            <person name="Meneus L."/>
            <person name="Mihai O."/>
            <person name="Mihalev A."/>
            <person name="Mihova T."/>
            <person name="Mittelman R."/>
            <person name="Mlenga V."/>
            <person name="Montmayeur A."/>
            <person name="Mulrain L."/>
            <person name="Navidi A."/>
            <person name="Naylor J."/>
            <person name="Negash T."/>
            <person name="Nguyen T."/>
            <person name="Nguyen N."/>
            <person name="Nicol R."/>
            <person name="Norbu C."/>
            <person name="Norbu N."/>
            <person name="Novod N."/>
            <person name="O'Neill B."/>
            <person name="Osman S."/>
            <person name="Markiewicz E."/>
            <person name="Oyono O.L."/>
            <person name="Patti C."/>
            <person name="Phunkhang P."/>
            <person name="Pierre F."/>
            <person name="Priest M."/>
            <person name="Raghuraman S."/>
            <person name="Rege F."/>
            <person name="Reyes R."/>
            <person name="Rise C."/>
            <person name="Rogov P."/>
            <person name="Ross K."/>
            <person name="Ryan E."/>
            <person name="Settipalli S."/>
            <person name="Shea T."/>
            <person name="Sherpa N."/>
            <person name="Shi L."/>
            <person name="Shih D."/>
            <person name="Sparrow T."/>
            <person name="Spaulding J."/>
            <person name="Stalker J."/>
            <person name="Stange-Thomann N."/>
            <person name="Stavropoulos S."/>
            <person name="Stone C."/>
            <person name="Strader C."/>
            <person name="Tesfaye S."/>
            <person name="Thomson T."/>
            <person name="Thoulutsang Y."/>
            <person name="Thoulutsang D."/>
            <person name="Topham K."/>
            <person name="Topping I."/>
            <person name="Tsamla T."/>
            <person name="Vassiliev H."/>
            <person name="Vo A."/>
            <person name="Wangchuk T."/>
            <person name="Wangdi T."/>
            <person name="Weiand M."/>
            <person name="Wilkinson J."/>
            <person name="Wilson A."/>
            <person name="Yadav S."/>
            <person name="Young G."/>
            <person name="Yu Q."/>
            <person name="Zembek L."/>
            <person name="Zhong D."/>
            <person name="Zimmer A."/>
            <person name="Zwirko Z."/>
            <person name="Jaffe D.B."/>
            <person name="Alvarez P."/>
            <person name="Brockman W."/>
            <person name="Butler J."/>
            <person name="Chin C."/>
            <person name="Gnerre S."/>
            <person name="MacCallum I."/>
            <person name="Graves J.A."/>
            <person name="Ponting C.P."/>
            <person name="Breen M."/>
            <person name="Samollow P.B."/>
            <person name="Lander E.S."/>
            <person name="Lindblad-Toh K."/>
        </authorList>
    </citation>
    <scope>NUCLEOTIDE SEQUENCE [LARGE SCALE GENOMIC DNA]</scope>
</reference>
<dbReference type="GeneTree" id="ENSGT01100000263478"/>
<evidence type="ECO:0000313" key="12">
    <source>
        <dbReference type="Ensembl" id="ENSMODP00000042024.1"/>
    </source>
</evidence>
<evidence type="ECO:0000256" key="10">
    <source>
        <dbReference type="ARBA" id="ARBA00023319"/>
    </source>
</evidence>
<dbReference type="Proteomes" id="UP000002280">
    <property type="component" value="Chromosome 4"/>
</dbReference>
<dbReference type="Ensembl" id="ENSMODT00000061905.1">
    <property type="protein sequence ID" value="ENSMODP00000042024.1"/>
    <property type="gene ID" value="ENSMODG00000041901.1"/>
</dbReference>
<evidence type="ECO:0000256" key="4">
    <source>
        <dbReference type="ARBA" id="ARBA00022729"/>
    </source>
</evidence>
<evidence type="ECO:0000256" key="8">
    <source>
        <dbReference type="ARBA" id="ARBA00023157"/>
    </source>
</evidence>
<keyword evidence="7 11" id="KW-0472">Membrane</keyword>
<dbReference type="InterPro" id="IPR013783">
    <property type="entry name" value="Ig-like_fold"/>
</dbReference>
<keyword evidence="4" id="KW-0732">Signal</keyword>
<evidence type="ECO:0000256" key="1">
    <source>
        <dbReference type="ARBA" id="ARBA00004162"/>
    </source>
</evidence>
<evidence type="ECO:0000313" key="13">
    <source>
        <dbReference type="Proteomes" id="UP000002280"/>
    </source>
</evidence>
<feature type="transmembrane region" description="Helical" evidence="11">
    <location>
        <begin position="184"/>
        <end position="202"/>
    </location>
</feature>
<dbReference type="InterPro" id="IPR050412">
    <property type="entry name" value="Ig-like_Receptors_ImmuneReg"/>
</dbReference>
<keyword evidence="5" id="KW-0677">Repeat</keyword>
<gene>
    <name evidence="12" type="primary">LOC103097245</name>
</gene>
<proteinExistence type="predicted"/>
<keyword evidence="10" id="KW-0393">Immunoglobulin domain</keyword>
<dbReference type="AlphaFoldDB" id="A0A5F8G3H9"/>
<name>A0A5F8G3H9_MONDO</name>
<dbReference type="SUPFAM" id="SSF48726">
    <property type="entry name" value="Immunoglobulin"/>
    <property type="match status" value="1"/>
</dbReference>
<evidence type="ECO:0000256" key="2">
    <source>
        <dbReference type="ARBA" id="ARBA00022475"/>
    </source>
</evidence>
<dbReference type="InterPro" id="IPR036179">
    <property type="entry name" value="Ig-like_dom_sf"/>
</dbReference>
<reference evidence="12" key="3">
    <citation type="submission" date="2025-09" db="UniProtKB">
        <authorList>
            <consortium name="Ensembl"/>
        </authorList>
    </citation>
    <scope>IDENTIFICATION</scope>
</reference>
<dbReference type="PANTHER" id="PTHR11738">
    <property type="entry name" value="MHC CLASS I NK CELL RECEPTOR"/>
    <property type="match status" value="1"/>
</dbReference>
<evidence type="ECO:0000256" key="5">
    <source>
        <dbReference type="ARBA" id="ARBA00022737"/>
    </source>
</evidence>
<dbReference type="Pfam" id="PF13895">
    <property type="entry name" value="Ig_2"/>
    <property type="match status" value="1"/>
</dbReference>
<feature type="transmembrane region" description="Helical" evidence="11">
    <location>
        <begin position="38"/>
        <end position="58"/>
    </location>
</feature>
<keyword evidence="8" id="KW-1015">Disulfide bond</keyword>
<keyword evidence="2" id="KW-1003">Cell membrane</keyword>
<evidence type="ECO:0000256" key="3">
    <source>
        <dbReference type="ARBA" id="ARBA00022692"/>
    </source>
</evidence>
<dbReference type="Bgee" id="ENSMODG00000041901">
    <property type="expression patterns" value="Expressed in skeleton of lower jaw and 14 other cell types or tissues"/>
</dbReference>
<evidence type="ECO:0000256" key="7">
    <source>
        <dbReference type="ARBA" id="ARBA00023136"/>
    </source>
</evidence>
<sequence>MSLPLSSPVSLPLSLSLSLSVSPSFCLSLSLSLSVSVSVSLSVCLSVCLSFPLCLSAYPNITFPTNSSLSPLDASHSGYYNRPRLSAEPSQDVAWGHNVTLRCLSVQGIDRFVLYRVEGANSSPWRDPQSHPDFLIRAVAAPHEGNYSCYEFHSQHPYAWSLPSAPLELRVTDATSQDYTKGNLIRLSLAGLILLILGVLLADAWHTGRRYQGAVLAS</sequence>
<dbReference type="PANTHER" id="PTHR11738:SF179">
    <property type="entry name" value="LEUKOCYTE IMMUNOGLOBULIN-LIKE RECEPTOR SUBFAMILY A MEMBER 5"/>
    <property type="match status" value="1"/>
</dbReference>
<keyword evidence="9" id="KW-0325">Glycoprotein</keyword>